<organism evidence="4 5">
    <name type="scientific">Amycolatopsis vancoresmycina DSM 44592</name>
    <dbReference type="NCBI Taxonomy" id="1292037"/>
    <lineage>
        <taxon>Bacteria</taxon>
        <taxon>Bacillati</taxon>
        <taxon>Actinomycetota</taxon>
        <taxon>Actinomycetes</taxon>
        <taxon>Pseudonocardiales</taxon>
        <taxon>Pseudonocardiaceae</taxon>
        <taxon>Amycolatopsis</taxon>
    </lineage>
</organism>
<dbReference type="RefSeq" id="WP_004562310.1">
    <property type="nucleotide sequence ID" value="NZ_AOUO01000749.1"/>
</dbReference>
<evidence type="ECO:0000259" key="2">
    <source>
        <dbReference type="Pfam" id="PF24401"/>
    </source>
</evidence>
<dbReference type="Gene3D" id="3.30.565.10">
    <property type="entry name" value="Histidine kinase-like ATPase, C-terminal domain"/>
    <property type="match status" value="1"/>
</dbReference>
<dbReference type="InterPro" id="IPR020575">
    <property type="entry name" value="Hsp90_N"/>
</dbReference>
<sequence>GRQRVRDQRLALTAALAAALAIEATALPDVVGEHLGIPVPVDPAAVVSCLGDAVWGGPHDLPVLRARCPHEALVEGLREHTATADELLHGVRRLVRERITHPMPELPARLSAAGVGPAPGVFDSWARFRLDQHRMRDLLMGVQLYKDPDLAVRELYQNALDACRYRSARTQYLDRTRPAAYSYTGAIAFAQGVEDGRPYLECRDNGIGMGESELRGVFSNAGGRFPGQAEFRHERAAWEELDPPIRLYPNSRFGIGVFSYFMLADEIRVTTCRMGLDGVPGPVFEVGIHGPAHLFRIVRVAERGAEPGTTVRLYLNSDRPWSCVKVLRRLLAVAEFDTTAEDGEETATWRPGELQGRSAVAGERFGFHASGEIARWHGAVEGCRVFWCEEGGALLVDGLVVHPAQRRGVCAGPGVTVRGVVVDLSGPCAPERLSVDRTELVDDVSDLVEELLTAAAAELAASEDIPLSYAWICHVATGNPIIADLVTEACIGARRTVSLGDRSVDIARSGCLPADFNLLRTVGINEKKLTYRQMAEIPGPVPNSIFLWRLLAHRSTPMLDELTDFCPELSGFEELRPALPSDQLILATGFHDGGRLRWRSENTYVSTVVGDVVATLGWAACEAEKRIAELCMKFARGPGAAGGGHQRRISLPYGVKSFDSVWFFDRYLRKTLVPPGPIPYRHIFELASNLDLRVSEVVERLREFGFDVRLHVPDKLTNLERSLFEPFGWWNFRTDQAMPYGYLILASDRLHAPVSELENLVRAYGLDISGSVLPRDLTSDRALGLLERDDLEDINLEPEAPLPLQALIDLARRNHTSIAQVIDWLRELGIQVPDLGDTIRAALARVPTTTR</sequence>
<dbReference type="AlphaFoldDB" id="R1H4R8"/>
<dbReference type="InterPro" id="IPR056506">
    <property type="entry name" value="iHD-CE"/>
</dbReference>
<dbReference type="InterPro" id="IPR036890">
    <property type="entry name" value="HATPase_C_sf"/>
</dbReference>
<reference evidence="4 5" key="1">
    <citation type="submission" date="2013-02" db="EMBL/GenBank/DDBJ databases">
        <title>Draft genome sequence of Amycolatopsis vancoresmycina strain DSM 44592T.</title>
        <authorList>
            <person name="Kumar S."/>
            <person name="Kaur N."/>
            <person name="Kaur C."/>
            <person name="Raghava G.P.S."/>
            <person name="Mayilraj S."/>
        </authorList>
    </citation>
    <scope>NUCLEOTIDE SEQUENCE [LARGE SCALE GENOMIC DNA]</scope>
    <source>
        <strain evidence="4 5">DSM 44592</strain>
    </source>
</reference>
<dbReference type="PATRIC" id="fig|1292037.4.peg.8043"/>
<comment type="caution">
    <text evidence="4">The sequence shown here is derived from an EMBL/GenBank/DDBJ whole genome shotgun (WGS) entry which is preliminary data.</text>
</comment>
<feature type="domain" description="iHD-CE" evidence="2">
    <location>
        <begin position="2"/>
        <end position="118"/>
    </location>
</feature>
<feature type="domain" description="wHTH-Hsp90 Na associated" evidence="3">
    <location>
        <begin position="674"/>
        <end position="706"/>
    </location>
</feature>
<dbReference type="Pfam" id="PF24401">
    <property type="entry name" value="iHD-CE"/>
    <property type="match status" value="1"/>
</dbReference>
<dbReference type="Proteomes" id="UP000014139">
    <property type="component" value="Unassembled WGS sequence"/>
</dbReference>
<gene>
    <name evidence="4" type="ORF">H480_42925</name>
</gene>
<dbReference type="eggNOG" id="COG0326">
    <property type="taxonomic scope" value="Bacteria"/>
</dbReference>
<keyword evidence="1" id="KW-0732">Signal</keyword>
<protein>
    <submittedName>
        <fullName evidence="4">Putative peptidase C14 caspase catalytic subunit p20</fullName>
    </submittedName>
</protein>
<feature type="signal peptide" evidence="1">
    <location>
        <begin position="1"/>
        <end position="26"/>
    </location>
</feature>
<dbReference type="InterPro" id="IPR056507">
    <property type="entry name" value="wHTH-HSP90_Na-assoc"/>
</dbReference>
<dbReference type="EMBL" id="AOUO01000749">
    <property type="protein sequence ID" value="EOD58670.1"/>
    <property type="molecule type" value="Genomic_DNA"/>
</dbReference>
<name>R1H4R8_9PSEU</name>
<evidence type="ECO:0000313" key="4">
    <source>
        <dbReference type="EMBL" id="EOD58670.1"/>
    </source>
</evidence>
<accession>R1H4R8</accession>
<proteinExistence type="predicted"/>
<keyword evidence="5" id="KW-1185">Reference proteome</keyword>
<dbReference type="PRINTS" id="PR00775">
    <property type="entry name" value="HEATSHOCK90"/>
</dbReference>
<evidence type="ECO:0000256" key="1">
    <source>
        <dbReference type="SAM" id="SignalP"/>
    </source>
</evidence>
<evidence type="ECO:0000259" key="3">
    <source>
        <dbReference type="Pfam" id="PF24410"/>
    </source>
</evidence>
<dbReference type="SUPFAM" id="SSF55874">
    <property type="entry name" value="ATPase domain of HSP90 chaperone/DNA topoisomerase II/histidine kinase"/>
    <property type="match status" value="1"/>
</dbReference>
<feature type="chain" id="PRO_5039286388" evidence="1">
    <location>
        <begin position="27"/>
        <end position="851"/>
    </location>
</feature>
<dbReference type="Pfam" id="PF24410">
    <property type="entry name" value="wHTH-HSP90_Na-assoc"/>
    <property type="match status" value="1"/>
</dbReference>
<feature type="non-terminal residue" evidence="4">
    <location>
        <position position="1"/>
    </location>
</feature>
<evidence type="ECO:0000313" key="5">
    <source>
        <dbReference type="Proteomes" id="UP000014139"/>
    </source>
</evidence>